<evidence type="ECO:0000313" key="5">
    <source>
        <dbReference type="EMBL" id="NOJ70457.1"/>
    </source>
</evidence>
<dbReference type="CDD" id="cd06314">
    <property type="entry name" value="PBP1_tmGBP"/>
    <property type="match status" value="1"/>
</dbReference>
<reference evidence="5 6" key="1">
    <citation type="submission" date="2020-05" db="EMBL/GenBank/DDBJ databases">
        <title>Whole genome sequencing and identification of novel metabolites from Paenibacillus alvei strain JR949.</title>
        <authorList>
            <person name="Rajendhran J."/>
            <person name="Sree Pranav P."/>
            <person name="Mahalakshmi B."/>
            <person name="Karthikeyan R."/>
        </authorList>
    </citation>
    <scope>NUCLEOTIDE SEQUENCE [LARGE SCALE GENOMIC DNA]</scope>
    <source>
        <strain evidence="5 6">JR949</strain>
    </source>
</reference>
<name>A0AAP7A009_PAEAL</name>
<dbReference type="SUPFAM" id="SSF53822">
    <property type="entry name" value="Periplasmic binding protein-like I"/>
    <property type="match status" value="1"/>
</dbReference>
<dbReference type="PANTHER" id="PTHR46847">
    <property type="entry name" value="D-ALLOSE-BINDING PERIPLASMIC PROTEIN-RELATED"/>
    <property type="match status" value="1"/>
</dbReference>
<dbReference type="AlphaFoldDB" id="A0AAP7A009"/>
<dbReference type="GO" id="GO:0030246">
    <property type="term" value="F:carbohydrate binding"/>
    <property type="evidence" value="ECO:0007669"/>
    <property type="project" value="UniProtKB-ARBA"/>
</dbReference>
<evidence type="ECO:0000256" key="3">
    <source>
        <dbReference type="ARBA" id="ARBA00022729"/>
    </source>
</evidence>
<accession>A0AAP7A009</accession>
<keyword evidence="3" id="KW-0732">Signal</keyword>
<sequence length="322" mass="35539">MAKRKWMIGLIVLFAIFGYVAVRFLSSTFAVERLVQQLESGQDTERHQSLKHIVLIAQELDNPFWRTVEQGAKEAAAQFGMNIEYAGPIRINPSEQMKLLSKAIASKPDAILTQGIDEPQYNELVSKAIEQGIPIVTVDSDAPISKRLAYIGTDNRAAGVQMGQLVVRDSAHQGKIGIILGSEHADNQQKRLEGFRTIIEQTPGFEIVAVQSSNISRIEAARQAELMLSEHPDIRTMIGFSAWDAVGIVEGLQALHKSGVTVFGFDDVEATQRAIARGDIAASLVQQPKDIGFEAVSVLHRIFEHNPYPNTHYTGTKVLDKR</sequence>
<evidence type="ECO:0000313" key="6">
    <source>
        <dbReference type="Proteomes" id="UP000552038"/>
    </source>
</evidence>
<proteinExistence type="inferred from homology"/>
<gene>
    <name evidence="5" type="ORF">HMI46_07830</name>
</gene>
<evidence type="ECO:0000259" key="4">
    <source>
        <dbReference type="Pfam" id="PF13407"/>
    </source>
</evidence>
<dbReference type="EMBL" id="JABFOR010000007">
    <property type="protein sequence ID" value="NOJ70457.1"/>
    <property type="molecule type" value="Genomic_DNA"/>
</dbReference>
<comment type="subcellular location">
    <subcellularLocation>
        <location evidence="1">Cell envelope</location>
    </subcellularLocation>
</comment>
<comment type="similarity">
    <text evidence="2">Belongs to the bacterial solute-binding protein 2 family.</text>
</comment>
<comment type="caution">
    <text evidence="5">The sequence shown here is derived from an EMBL/GenBank/DDBJ whole genome shotgun (WGS) entry which is preliminary data.</text>
</comment>
<evidence type="ECO:0000256" key="1">
    <source>
        <dbReference type="ARBA" id="ARBA00004196"/>
    </source>
</evidence>
<protein>
    <submittedName>
        <fullName evidence="5">Sugar-binding protein</fullName>
    </submittedName>
</protein>
<organism evidence="5 6">
    <name type="scientific">Paenibacillus alvei</name>
    <name type="common">Bacillus alvei</name>
    <dbReference type="NCBI Taxonomy" id="44250"/>
    <lineage>
        <taxon>Bacteria</taxon>
        <taxon>Bacillati</taxon>
        <taxon>Bacillota</taxon>
        <taxon>Bacilli</taxon>
        <taxon>Bacillales</taxon>
        <taxon>Paenibacillaceae</taxon>
        <taxon>Paenibacillus</taxon>
    </lineage>
</organism>
<evidence type="ECO:0000256" key="2">
    <source>
        <dbReference type="ARBA" id="ARBA00007639"/>
    </source>
</evidence>
<dbReference type="Pfam" id="PF13407">
    <property type="entry name" value="Peripla_BP_4"/>
    <property type="match status" value="1"/>
</dbReference>
<dbReference type="InterPro" id="IPR028082">
    <property type="entry name" value="Peripla_BP_I"/>
</dbReference>
<dbReference type="Proteomes" id="UP000552038">
    <property type="component" value="Unassembled WGS sequence"/>
</dbReference>
<dbReference type="RefSeq" id="WP_171415958.1">
    <property type="nucleotide sequence ID" value="NZ_JABFOR010000007.1"/>
</dbReference>
<dbReference type="InterPro" id="IPR025997">
    <property type="entry name" value="SBP_2_dom"/>
</dbReference>
<dbReference type="PANTHER" id="PTHR46847:SF1">
    <property type="entry name" value="D-ALLOSE-BINDING PERIPLASMIC PROTEIN-RELATED"/>
    <property type="match status" value="1"/>
</dbReference>
<feature type="domain" description="Periplasmic binding protein" evidence="4">
    <location>
        <begin position="53"/>
        <end position="303"/>
    </location>
</feature>
<dbReference type="Gene3D" id="3.40.50.2300">
    <property type="match status" value="2"/>
</dbReference>
<dbReference type="GO" id="GO:0030313">
    <property type="term" value="C:cell envelope"/>
    <property type="evidence" value="ECO:0007669"/>
    <property type="project" value="UniProtKB-SubCell"/>
</dbReference>